<dbReference type="KEGG" id="mpi:Mpet_0772"/>
<reference evidence="1 2" key="1">
    <citation type="journal article" date="2010" name="Stand. Genomic Sci.">
        <title>Complete genome sequence of Methanoplanus petrolearius type strain (SEBR 4847).</title>
        <authorList>
            <person name="Brambilla E."/>
            <person name="Djao O.D."/>
            <person name="Daligault H."/>
            <person name="Lapidus A."/>
            <person name="Lucas S."/>
            <person name="Hammon N."/>
            <person name="Nolan M."/>
            <person name="Tice H."/>
            <person name="Cheng J.F."/>
            <person name="Han C."/>
            <person name="Tapia R."/>
            <person name="Goodwin L."/>
            <person name="Pitluck S."/>
            <person name="Liolios K."/>
            <person name="Ivanova N."/>
            <person name="Mavromatis K."/>
            <person name="Mikhailova N."/>
            <person name="Pati A."/>
            <person name="Chen A."/>
            <person name="Palaniappan K."/>
            <person name="Land M."/>
            <person name="Hauser L."/>
            <person name="Chang Y.J."/>
            <person name="Jeffries C.D."/>
            <person name="Rohde M."/>
            <person name="Spring S."/>
            <person name="Sikorski J."/>
            <person name="Goker M."/>
            <person name="Woyke T."/>
            <person name="Bristow J."/>
            <person name="Eisen J.A."/>
            <person name="Markowitz V."/>
            <person name="Hugenholtz P."/>
            <person name="Kyrpides N.C."/>
            <person name="Klenk H.P."/>
        </authorList>
    </citation>
    <scope>NUCLEOTIDE SEQUENCE [LARGE SCALE GENOMIC DNA]</scope>
    <source>
        <strain evidence="2">DSM 11571 / OCM 486 / SEBR 4847</strain>
    </source>
</reference>
<proteinExistence type="predicted"/>
<evidence type="ECO:0000313" key="1">
    <source>
        <dbReference type="EMBL" id="ADN35546.1"/>
    </source>
</evidence>
<sequence length="123" mass="14665">MKKLMTGYAEQRDLREESWKMQYKNITITYEDAKIHARKDENECWEYRYPYSDSWEKDPEKLLAVRPTGNPEGMFYEILCIELFGNEIKGEMDWAGEGDNIRIVSPGAYEWEPAWNGIRFHSE</sequence>
<dbReference type="EMBL" id="CP002117">
    <property type="protein sequence ID" value="ADN35546.1"/>
    <property type="molecule type" value="Genomic_DNA"/>
</dbReference>
<protein>
    <submittedName>
        <fullName evidence="1">Uncharacterized protein</fullName>
    </submittedName>
</protein>
<dbReference type="HOGENOM" id="CLU_2010125_0_0_2"/>
<gene>
    <name evidence="1" type="ordered locus">Mpet_0772</name>
</gene>
<accession>E1RIV8</accession>
<evidence type="ECO:0000313" key="2">
    <source>
        <dbReference type="Proteomes" id="UP000006565"/>
    </source>
</evidence>
<keyword evidence="2" id="KW-1185">Reference proteome</keyword>
<dbReference type="Proteomes" id="UP000006565">
    <property type="component" value="Chromosome"/>
</dbReference>
<dbReference type="AlphaFoldDB" id="E1RIV8"/>
<organism evidence="1 2">
    <name type="scientific">Methanolacinia petrolearia (strain DSM 11571 / OCM 486 / SEBR 4847)</name>
    <name type="common">Methanoplanus petrolearius</name>
    <dbReference type="NCBI Taxonomy" id="679926"/>
    <lineage>
        <taxon>Archaea</taxon>
        <taxon>Methanobacteriati</taxon>
        <taxon>Methanobacteriota</taxon>
        <taxon>Stenosarchaea group</taxon>
        <taxon>Methanomicrobia</taxon>
        <taxon>Methanomicrobiales</taxon>
        <taxon>Methanomicrobiaceae</taxon>
        <taxon>Methanolacinia</taxon>
    </lineage>
</organism>
<name>E1RIV8_METP4</name>